<feature type="domain" description="ChsH2 C-terminal OB-fold" evidence="1">
    <location>
        <begin position="375"/>
        <end position="419"/>
    </location>
</feature>
<evidence type="ECO:0000313" key="5">
    <source>
        <dbReference type="EMBL" id="KAK3286638.1"/>
    </source>
</evidence>
<feature type="domain" description="Transglutaminase-like" evidence="2">
    <location>
        <begin position="437"/>
        <end position="536"/>
    </location>
</feature>
<comment type="caution">
    <text evidence="5">The sequence shown here is derived from an EMBL/GenBank/DDBJ whole genome shotgun (WGS) entry which is preliminary data.</text>
</comment>
<reference evidence="5" key="2">
    <citation type="submission" date="2023-06" db="EMBL/GenBank/DDBJ databases">
        <title>Long-read-based genome assembly of the green algal bacterivore Cymbomonas tetramitiformis.</title>
        <authorList>
            <person name="Gyaltshen Y."/>
            <person name="Rozenberg A."/>
            <person name="Paasch A."/>
            <person name="Burns J.A."/>
            <person name="Warring S."/>
            <person name="Larson R."/>
            <person name="Maurer-Alcala X."/>
            <person name="Dacks J."/>
            <person name="Kim E."/>
        </authorList>
    </citation>
    <scope>NUCLEOTIDE SEQUENCE</scope>
    <source>
        <strain evidence="5">PLY_AMNH</strain>
    </source>
</reference>
<dbReference type="EMBL" id="LGRX02001216">
    <property type="protein sequence ID" value="KAK3286575.1"/>
    <property type="molecule type" value="Genomic_DNA"/>
</dbReference>
<dbReference type="InterPro" id="IPR012340">
    <property type="entry name" value="NA-bd_OB-fold"/>
</dbReference>
<dbReference type="SUPFAM" id="SSF50249">
    <property type="entry name" value="Nucleic acid-binding proteins"/>
    <property type="match status" value="1"/>
</dbReference>
<keyword evidence="6" id="KW-1185">Reference proteome</keyword>
<dbReference type="EMBL" id="LGRX02001216">
    <property type="protein sequence ID" value="KAK3286638.1"/>
    <property type="molecule type" value="Genomic_DNA"/>
</dbReference>
<dbReference type="GO" id="GO:0016746">
    <property type="term" value="F:acyltransferase activity"/>
    <property type="evidence" value="ECO:0007669"/>
    <property type="project" value="InterPro"/>
</dbReference>
<protein>
    <recommendedName>
        <fullName evidence="7">Transporter</fullName>
    </recommendedName>
</protein>
<evidence type="ECO:0000313" key="6">
    <source>
        <dbReference type="Proteomes" id="UP001190700"/>
    </source>
</evidence>
<evidence type="ECO:0000313" key="4">
    <source>
        <dbReference type="EMBL" id="KAK3286575.1"/>
    </source>
</evidence>
<dbReference type="Pfam" id="PF01796">
    <property type="entry name" value="OB_ChsH2_C"/>
    <property type="match status" value="1"/>
</dbReference>
<evidence type="ECO:0008006" key="7">
    <source>
        <dbReference type="Google" id="ProtNLM"/>
    </source>
</evidence>
<dbReference type="Gene3D" id="3.40.47.10">
    <property type="match status" value="1"/>
</dbReference>
<accession>A0AAE0LIP7</accession>
<gene>
    <name evidence="4" type="ORF">CYMTET_5801</name>
    <name evidence="5" type="ORF">CYMTET_5864</name>
</gene>
<dbReference type="InterPro" id="IPR002931">
    <property type="entry name" value="Transglutaminase-like"/>
</dbReference>
<dbReference type="AlphaFoldDB" id="A0AAE0LIP7"/>
<dbReference type="InterPro" id="IPR016039">
    <property type="entry name" value="Thiolase-like"/>
</dbReference>
<dbReference type="PANTHER" id="PTHR42870:SF1">
    <property type="entry name" value="NON-SPECIFIC LIPID-TRANSFER PROTEIN-LIKE 2"/>
    <property type="match status" value="1"/>
</dbReference>
<dbReference type="SUPFAM" id="SSF54001">
    <property type="entry name" value="Cysteine proteinases"/>
    <property type="match status" value="1"/>
</dbReference>
<reference evidence="5 6" key="1">
    <citation type="journal article" date="2015" name="Genome Biol. Evol.">
        <title>Comparative Genomics of a Bacterivorous Green Alga Reveals Evolutionary Causalities and Consequences of Phago-Mixotrophic Mode of Nutrition.</title>
        <authorList>
            <person name="Burns J.A."/>
            <person name="Paasch A."/>
            <person name="Narechania A."/>
            <person name="Kim E."/>
        </authorList>
    </citation>
    <scope>NUCLEOTIDE SEQUENCE [LARGE SCALE GENOMIC DNA]</scope>
    <source>
        <strain evidence="5">PLY_AMNH</strain>
    </source>
</reference>
<dbReference type="SUPFAM" id="SSF53901">
    <property type="entry name" value="Thiolase-like"/>
    <property type="match status" value="1"/>
</dbReference>
<dbReference type="Pfam" id="PF01841">
    <property type="entry name" value="Transglut_core"/>
    <property type="match status" value="1"/>
</dbReference>
<dbReference type="Proteomes" id="UP001190700">
    <property type="component" value="Unassembled WGS sequence"/>
</dbReference>
<dbReference type="CDD" id="cd00829">
    <property type="entry name" value="SCP-x_thiolase"/>
    <property type="match status" value="1"/>
</dbReference>
<proteinExistence type="predicted"/>
<name>A0AAE0LIP7_9CHLO</name>
<organism evidence="5 6">
    <name type="scientific">Cymbomonas tetramitiformis</name>
    <dbReference type="NCBI Taxonomy" id="36881"/>
    <lineage>
        <taxon>Eukaryota</taxon>
        <taxon>Viridiplantae</taxon>
        <taxon>Chlorophyta</taxon>
        <taxon>Pyramimonadophyceae</taxon>
        <taxon>Pyramimonadales</taxon>
        <taxon>Pyramimonadaceae</taxon>
        <taxon>Cymbomonas</taxon>
    </lineage>
</organism>
<evidence type="ECO:0000259" key="2">
    <source>
        <dbReference type="Pfam" id="PF01841"/>
    </source>
</evidence>
<dbReference type="InterPro" id="IPR055140">
    <property type="entry name" value="Thiolase_C_2"/>
</dbReference>
<sequence>MSFSDKSAIVGIGQTEYVKGTEKTAVGMMLEASLAAIADAGLKASDIDGMVTPPVYTTSEELAANLGIHVLRYASTVHMGGASPTAALQSAAMVVAAGVADHVLVVLGWNGYSALRPKPGRPASRPMNMNTLTNTIRGYYLPYGVMLPVQMYAWLAMRHSKLYNVGPEPMGAVALACRRHAQLNPNAFTYGNPLDEEKYFNARMISEPFRLYDCCLETDGACAVIVSSAERAKDMPHRPVLIAGAAEGHPYPADDIPSRPDPFKIGLSYAAPRAFEMAGVKPQDMDFLQIYDCFTYVVLLQLEALGYFEPGGAWDFVKDGQIEIGGKFPLNTHGGLLSEAHVWGLNHTLEAVRQLRGDAGERQVKDAQVGLAFHPAFAADVPYAAIVVELEEGVRMASRLVNCSLDAIALDMPVEVCFERIADDFILPCFQPGLEEPSDEQRAIHLFNTVRDSIRYDPYAFSVQPEQYRASVIAEAEAAFCVPKAILLTASLRAAGIPAAVGFADVRNHLNSEKLKAAMKTDLFVYHGYVQLWLSEKSYKVTPAFNSELCERFGVKPLCFDGRSDALFHEFDAHGQRHMEYVADHGIFADVPIETLFAVYRKTYPGFSNDASDRGKADADTAFAASVLK</sequence>
<evidence type="ECO:0000259" key="3">
    <source>
        <dbReference type="Pfam" id="PF22691"/>
    </source>
</evidence>
<dbReference type="PANTHER" id="PTHR42870">
    <property type="entry name" value="ACETYL-COA C-ACETYLTRANSFERASE"/>
    <property type="match status" value="1"/>
</dbReference>
<dbReference type="InterPro" id="IPR002878">
    <property type="entry name" value="ChsH2_C"/>
</dbReference>
<evidence type="ECO:0000259" key="1">
    <source>
        <dbReference type="Pfam" id="PF01796"/>
    </source>
</evidence>
<feature type="domain" description="Thiolase C-terminal" evidence="3">
    <location>
        <begin position="256"/>
        <end position="372"/>
    </location>
</feature>
<dbReference type="Pfam" id="PF22691">
    <property type="entry name" value="Thiolase_C_1"/>
    <property type="match status" value="1"/>
</dbReference>
<dbReference type="InterPro" id="IPR038765">
    <property type="entry name" value="Papain-like_cys_pep_sf"/>
</dbReference>